<evidence type="ECO:0000313" key="12">
    <source>
        <dbReference type="Proteomes" id="UP000250043"/>
    </source>
</evidence>
<dbReference type="PROSITE" id="PS00086">
    <property type="entry name" value="CYTOCHROME_P450"/>
    <property type="match status" value="1"/>
</dbReference>
<dbReference type="Gene3D" id="1.10.630.10">
    <property type="entry name" value="Cytochrome P450"/>
    <property type="match status" value="1"/>
</dbReference>
<keyword evidence="12" id="KW-1185">Reference proteome</keyword>
<dbReference type="InterPro" id="IPR047146">
    <property type="entry name" value="Cyt_P450_E_CYP52_fungi"/>
</dbReference>
<evidence type="ECO:0000256" key="10">
    <source>
        <dbReference type="SAM" id="Phobius"/>
    </source>
</evidence>
<dbReference type="PRINTS" id="PR00385">
    <property type="entry name" value="P450"/>
</dbReference>
<evidence type="ECO:0000256" key="1">
    <source>
        <dbReference type="ARBA" id="ARBA00001971"/>
    </source>
</evidence>
<dbReference type="GO" id="GO:0016705">
    <property type="term" value="F:oxidoreductase activity, acting on paired donors, with incorporation or reduction of molecular oxygen"/>
    <property type="evidence" value="ECO:0007669"/>
    <property type="project" value="InterPro"/>
</dbReference>
<dbReference type="GO" id="GO:0005506">
    <property type="term" value="F:iron ion binding"/>
    <property type="evidence" value="ECO:0007669"/>
    <property type="project" value="InterPro"/>
</dbReference>
<evidence type="ECO:0000256" key="7">
    <source>
        <dbReference type="ARBA" id="ARBA00023033"/>
    </source>
</evidence>
<keyword evidence="3 8" id="KW-0349">Heme</keyword>
<dbReference type="InterPro" id="IPR002401">
    <property type="entry name" value="Cyt_P450_E_grp-I"/>
</dbReference>
<dbReference type="GO" id="GO:0004497">
    <property type="term" value="F:monooxygenase activity"/>
    <property type="evidence" value="ECO:0007669"/>
    <property type="project" value="UniProtKB-KW"/>
</dbReference>
<comment type="cofactor">
    <cofactor evidence="1 8">
        <name>heme</name>
        <dbReference type="ChEBI" id="CHEBI:30413"/>
    </cofactor>
</comment>
<sequence length="591" mass="67127">MHPDSQYRLRLLKDLVCIFVTPAAVLSTGLRLANVRLGILVAPAYVLCTFAWVCGTSLYFDSINRREAQRLGARPIPQVVGKWPGNVDILLRMLKTIPTSYYGSFYLSLFEEYHSTTLNLKLLWRDMIITMDSEHSKYILSTGFSHFWRGRRQKERFETFLGEGIFNRDDQVWKTHRALARPFFARDRITDFETFEKYTHKTLTLMSSLSSAHKPIEVQDLYARFTLDAASEFLFGQPMDTLSGKLPVAGQTRLSAKGSATEDDFGSFAQAFEAVQTIVTVRARRGYFWPVWELPGDEALPHVAIISRWLEPVVQRALANKSDMKSAGLTSSVGQGTFLEYLADQTEDPKVIQDQLLNILLASRDTTATLLTYATYFLAEHPEVLTRLRAEVIEHCGTNKPPTFENIKAMRYLRAVINETLRLFPPVPLNTRESRSEPCVFPKSDRTYAESEQPLYVPANTLIMTVSFLQHRNPALWGPDADVFDPDRWLDARLSRFTANPLMYTPFSAGPRICIGQNYALNEASCFLARLLQQFDSIILATDAQPAESLPPPEWKRGTGRQAVEKIWPGAALTAYIKGGLWVRFMKVEEH</sequence>
<dbReference type="AlphaFoldDB" id="A0A8E2APB3"/>
<dbReference type="InterPro" id="IPR036396">
    <property type="entry name" value="Cyt_P450_sf"/>
</dbReference>
<evidence type="ECO:0000256" key="3">
    <source>
        <dbReference type="ARBA" id="ARBA00022617"/>
    </source>
</evidence>
<keyword evidence="6 8" id="KW-0408">Iron</keyword>
<dbReference type="Pfam" id="PF00067">
    <property type="entry name" value="p450"/>
    <property type="match status" value="1"/>
</dbReference>
<dbReference type="InterPro" id="IPR017972">
    <property type="entry name" value="Cyt_P450_CS"/>
</dbReference>
<dbReference type="GO" id="GO:0020037">
    <property type="term" value="F:heme binding"/>
    <property type="evidence" value="ECO:0007669"/>
    <property type="project" value="InterPro"/>
</dbReference>
<evidence type="ECO:0000256" key="8">
    <source>
        <dbReference type="PIRSR" id="PIRSR602401-1"/>
    </source>
</evidence>
<keyword evidence="10" id="KW-1133">Transmembrane helix</keyword>
<comment type="similarity">
    <text evidence="2 9">Belongs to the cytochrome P450 family.</text>
</comment>
<proteinExistence type="inferred from homology"/>
<accession>A0A8E2APB3</accession>
<keyword evidence="4 8" id="KW-0479">Metal-binding</keyword>
<evidence type="ECO:0000256" key="9">
    <source>
        <dbReference type="RuleBase" id="RU000461"/>
    </source>
</evidence>
<dbReference type="PRINTS" id="PR00463">
    <property type="entry name" value="EP450I"/>
</dbReference>
<dbReference type="InterPro" id="IPR001128">
    <property type="entry name" value="Cyt_P450"/>
</dbReference>
<dbReference type="SUPFAM" id="SSF48264">
    <property type="entry name" value="Cytochrome P450"/>
    <property type="match status" value="1"/>
</dbReference>
<name>A0A8E2APB3_9APHY</name>
<dbReference type="PANTHER" id="PTHR24287:SF1">
    <property type="entry name" value="P450, PUTATIVE (EUROFUNG)-RELATED"/>
    <property type="match status" value="1"/>
</dbReference>
<keyword evidence="10" id="KW-0472">Membrane</keyword>
<keyword evidence="7 9" id="KW-0503">Monooxygenase</keyword>
<evidence type="ECO:0000256" key="4">
    <source>
        <dbReference type="ARBA" id="ARBA00022723"/>
    </source>
</evidence>
<dbReference type="EMBL" id="KV722506">
    <property type="protein sequence ID" value="OCH86929.1"/>
    <property type="molecule type" value="Genomic_DNA"/>
</dbReference>
<keyword evidence="10" id="KW-0812">Transmembrane</keyword>
<evidence type="ECO:0000256" key="2">
    <source>
        <dbReference type="ARBA" id="ARBA00010617"/>
    </source>
</evidence>
<gene>
    <name evidence="11" type="ORF">OBBRIDRAFT_760512</name>
</gene>
<keyword evidence="5 9" id="KW-0560">Oxidoreductase</keyword>
<reference evidence="11 12" key="1">
    <citation type="submission" date="2016-07" db="EMBL/GenBank/DDBJ databases">
        <title>Draft genome of the white-rot fungus Obba rivulosa 3A-2.</title>
        <authorList>
            <consortium name="DOE Joint Genome Institute"/>
            <person name="Miettinen O."/>
            <person name="Riley R."/>
            <person name="Acob R."/>
            <person name="Barry K."/>
            <person name="Cullen D."/>
            <person name="De Vries R."/>
            <person name="Hainaut M."/>
            <person name="Hatakka A."/>
            <person name="Henrissat B."/>
            <person name="Hilden K."/>
            <person name="Kuo R."/>
            <person name="Labutti K."/>
            <person name="Lipzen A."/>
            <person name="Makela M.R."/>
            <person name="Sandor L."/>
            <person name="Spatafora J.W."/>
            <person name="Grigoriev I.V."/>
            <person name="Hibbett D.S."/>
        </authorList>
    </citation>
    <scope>NUCLEOTIDE SEQUENCE [LARGE SCALE GENOMIC DNA]</scope>
    <source>
        <strain evidence="11 12">3A-2</strain>
    </source>
</reference>
<evidence type="ECO:0000313" key="11">
    <source>
        <dbReference type="EMBL" id="OCH86929.1"/>
    </source>
</evidence>
<feature type="binding site" description="axial binding residue" evidence="8">
    <location>
        <position position="514"/>
    </location>
    <ligand>
        <name>heme</name>
        <dbReference type="ChEBI" id="CHEBI:30413"/>
    </ligand>
    <ligandPart>
        <name>Fe</name>
        <dbReference type="ChEBI" id="CHEBI:18248"/>
    </ligandPart>
</feature>
<dbReference type="OrthoDB" id="1470350at2759"/>
<evidence type="ECO:0000256" key="6">
    <source>
        <dbReference type="ARBA" id="ARBA00023004"/>
    </source>
</evidence>
<feature type="transmembrane region" description="Helical" evidence="10">
    <location>
        <begin position="39"/>
        <end position="60"/>
    </location>
</feature>
<protein>
    <submittedName>
        <fullName evidence="11">Cytochrome P450</fullName>
    </submittedName>
</protein>
<dbReference type="PANTHER" id="PTHR24287">
    <property type="entry name" value="P450, PUTATIVE (EUROFUNG)-RELATED"/>
    <property type="match status" value="1"/>
</dbReference>
<organism evidence="11 12">
    <name type="scientific">Obba rivulosa</name>
    <dbReference type="NCBI Taxonomy" id="1052685"/>
    <lineage>
        <taxon>Eukaryota</taxon>
        <taxon>Fungi</taxon>
        <taxon>Dikarya</taxon>
        <taxon>Basidiomycota</taxon>
        <taxon>Agaricomycotina</taxon>
        <taxon>Agaricomycetes</taxon>
        <taxon>Polyporales</taxon>
        <taxon>Gelatoporiaceae</taxon>
        <taxon>Obba</taxon>
    </lineage>
</organism>
<dbReference type="Proteomes" id="UP000250043">
    <property type="component" value="Unassembled WGS sequence"/>
</dbReference>
<evidence type="ECO:0000256" key="5">
    <source>
        <dbReference type="ARBA" id="ARBA00023002"/>
    </source>
</evidence>